<name>A0A1G7G6G4_9RHOB</name>
<keyword evidence="1" id="KW-0732">Signal</keyword>
<protein>
    <recommendedName>
        <fullName evidence="2">Surface lipoprotein assembly modifier C-terminal domain-containing protein</fullName>
    </recommendedName>
</protein>
<reference evidence="3 4" key="1">
    <citation type="submission" date="2016-10" db="EMBL/GenBank/DDBJ databases">
        <authorList>
            <person name="de Groot N.N."/>
        </authorList>
    </citation>
    <scope>NUCLEOTIDE SEQUENCE [LARGE SCALE GENOMIC DNA]</scope>
    <source>
        <strain evidence="3 4">DSM 27375</strain>
    </source>
</reference>
<dbReference type="OrthoDB" id="7811382at2"/>
<evidence type="ECO:0000313" key="3">
    <source>
        <dbReference type="EMBL" id="SDE83712.1"/>
    </source>
</evidence>
<dbReference type="AlphaFoldDB" id="A0A1G7G6G4"/>
<feature type="signal peptide" evidence="1">
    <location>
        <begin position="1"/>
        <end position="35"/>
    </location>
</feature>
<sequence length="386" mass="42549">MRLLPYHARLARRPRRFAACLLAFALPLMTLPAHALEPQEVIANLARAQADARAGKKENAYDRLRWLLFTDTDHPTHSLTYQKALAKLREGKPLTFGAAAALAPSTNLARASSQSYFYTDSDTYYLGDSDKDHSGFGLNLTLSTNAARAYQPGREISIGVDLGGNLYSDRDLSSAFLRLRVGHEWYDTGATYALSLFHDMAQYSEHDGDPSLDWTAFGLSLSAARKLASGDTLRGTFTASDRSSDEAYYAYRDGLTTALSASVTHPLSRRSQITVQGTLEQADLTRESLSYRSIKLGARYGRTTASGLSWELGAAATLRSYDDTFTALSYAREDQVNEVSLGLSHAKLKLRDTSPMLSCTLRDHGSNVALYDYNAVDCALSFRRDF</sequence>
<proteinExistence type="predicted"/>
<dbReference type="Proteomes" id="UP000182284">
    <property type="component" value="Unassembled WGS sequence"/>
</dbReference>
<gene>
    <name evidence="3" type="ORF">SAMN04488117_101413</name>
</gene>
<evidence type="ECO:0000313" key="4">
    <source>
        <dbReference type="Proteomes" id="UP000182284"/>
    </source>
</evidence>
<evidence type="ECO:0000259" key="2">
    <source>
        <dbReference type="Pfam" id="PF04575"/>
    </source>
</evidence>
<evidence type="ECO:0000256" key="1">
    <source>
        <dbReference type="SAM" id="SignalP"/>
    </source>
</evidence>
<dbReference type="EMBL" id="FNBL01000001">
    <property type="protein sequence ID" value="SDE83712.1"/>
    <property type="molecule type" value="Genomic_DNA"/>
</dbReference>
<feature type="chain" id="PRO_5010237926" description="Surface lipoprotein assembly modifier C-terminal domain-containing protein" evidence="1">
    <location>
        <begin position="36"/>
        <end position="386"/>
    </location>
</feature>
<dbReference type="Pfam" id="PF04575">
    <property type="entry name" value="SlipAM"/>
    <property type="match status" value="1"/>
</dbReference>
<organism evidence="3 4">
    <name type="scientific">Celeribacter baekdonensis</name>
    <dbReference type="NCBI Taxonomy" id="875171"/>
    <lineage>
        <taxon>Bacteria</taxon>
        <taxon>Pseudomonadati</taxon>
        <taxon>Pseudomonadota</taxon>
        <taxon>Alphaproteobacteria</taxon>
        <taxon>Rhodobacterales</taxon>
        <taxon>Roseobacteraceae</taxon>
        <taxon>Celeribacter</taxon>
    </lineage>
</organism>
<accession>A0A1G7G6G4</accession>
<feature type="domain" description="Surface lipoprotein assembly modifier C-terminal" evidence="2">
    <location>
        <begin position="128"/>
        <end position="386"/>
    </location>
</feature>
<dbReference type="InterPro" id="IPR007655">
    <property type="entry name" value="Slam_C"/>
</dbReference>